<name>A0A2S9MRS6_9BURK</name>
<dbReference type="GO" id="GO:0016740">
    <property type="term" value="F:transferase activity"/>
    <property type="evidence" value="ECO:0007669"/>
    <property type="project" value="UniProtKB-KW"/>
</dbReference>
<dbReference type="AlphaFoldDB" id="A0A2S9MRS6"/>
<keyword evidence="1" id="KW-0808">Transferase</keyword>
<comment type="caution">
    <text evidence="1">The sequence shown here is derived from an EMBL/GenBank/DDBJ whole genome shotgun (WGS) entry which is preliminary data.</text>
</comment>
<dbReference type="Pfam" id="PF08843">
    <property type="entry name" value="AbiEii"/>
    <property type="match status" value="1"/>
</dbReference>
<dbReference type="EMBL" id="PVGH01000052">
    <property type="protein sequence ID" value="PRF61488.1"/>
    <property type="molecule type" value="Genomic_DNA"/>
</dbReference>
<reference evidence="1 2" key="1">
    <citation type="submission" date="2018-03" db="EMBL/GenBank/DDBJ databases">
        <authorList>
            <person name="Keele B.F."/>
        </authorList>
    </citation>
    <scope>NUCLEOTIDE SEQUENCE [LARGE SCALE GENOMIC DNA]</scope>
    <source>
        <strain evidence="1 2">AU19729</strain>
    </source>
</reference>
<dbReference type="Proteomes" id="UP000238982">
    <property type="component" value="Unassembled WGS sequence"/>
</dbReference>
<dbReference type="InterPro" id="IPR014942">
    <property type="entry name" value="AbiEii"/>
</dbReference>
<evidence type="ECO:0000313" key="1">
    <source>
        <dbReference type="EMBL" id="PRF61488.1"/>
    </source>
</evidence>
<evidence type="ECO:0000313" key="2">
    <source>
        <dbReference type="Proteomes" id="UP000238982"/>
    </source>
</evidence>
<gene>
    <name evidence="1" type="ORF">C6Q15_11970</name>
</gene>
<proteinExistence type="predicted"/>
<organism evidence="1 2">
    <name type="scientific">Burkholderia multivorans</name>
    <dbReference type="NCBI Taxonomy" id="87883"/>
    <lineage>
        <taxon>Bacteria</taxon>
        <taxon>Pseudomonadati</taxon>
        <taxon>Pseudomonadota</taxon>
        <taxon>Betaproteobacteria</taxon>
        <taxon>Burkholderiales</taxon>
        <taxon>Burkholderiaceae</taxon>
        <taxon>Burkholderia</taxon>
        <taxon>Burkholderia cepacia complex</taxon>
    </lineage>
</organism>
<accession>A0A2S9MRS6</accession>
<sequence>MTDTSPIRPLEVDAERPLEPATVALLRAVRDACADVDAAFVVAGATARDILMWHVYGIRPMRATRDVDVAVCAVSWPFHDRLVDTLVATGQFARAPKHQQKLLFAADTGGWRTELDLVPFGPLEAPPGEIAWPPGGEFVLNVLGFQEAVDHALPVAIDAHTVVPVASLPALSLLKLLAWKDRRARQNNDAYDLLFLLTHAHDAGDRTRIWDVAPDLLAAHDFDPTRAAAALLARDAKRIASPATRDAVRALLSDRATYATLGQDLLARAFAWQPGDFTDDAERYLHAFRDAFLADEPDAGAGAGAGAHAQRT</sequence>
<dbReference type="RefSeq" id="WP_105796937.1">
    <property type="nucleotide sequence ID" value="NZ_JAHPNZ010000017.1"/>
</dbReference>
<protein>
    <submittedName>
        <fullName evidence="1">Nucleotidyltransferase</fullName>
    </submittedName>
</protein>